<feature type="non-terminal residue" evidence="2">
    <location>
        <position position="1"/>
    </location>
</feature>
<accession>A0A9P6QPP7</accession>
<organism evidence="2 3">
    <name type="scientific">Linnemannia gamsii</name>
    <dbReference type="NCBI Taxonomy" id="64522"/>
    <lineage>
        <taxon>Eukaryota</taxon>
        <taxon>Fungi</taxon>
        <taxon>Fungi incertae sedis</taxon>
        <taxon>Mucoromycota</taxon>
        <taxon>Mortierellomycotina</taxon>
        <taxon>Mortierellomycetes</taxon>
        <taxon>Mortierellales</taxon>
        <taxon>Mortierellaceae</taxon>
        <taxon>Linnemannia</taxon>
    </lineage>
</organism>
<protein>
    <submittedName>
        <fullName evidence="2">Uncharacterized protein</fullName>
    </submittedName>
</protein>
<gene>
    <name evidence="2" type="ORF">BGZ97_010106</name>
</gene>
<evidence type="ECO:0000313" key="2">
    <source>
        <dbReference type="EMBL" id="KAG0276305.1"/>
    </source>
</evidence>
<evidence type="ECO:0000256" key="1">
    <source>
        <dbReference type="SAM" id="MobiDB-lite"/>
    </source>
</evidence>
<feature type="compositionally biased region" description="Low complexity" evidence="1">
    <location>
        <begin position="60"/>
        <end position="89"/>
    </location>
</feature>
<name>A0A9P6QPP7_9FUNG</name>
<feature type="region of interest" description="Disordered" evidence="1">
    <location>
        <begin position="1"/>
        <end position="103"/>
    </location>
</feature>
<dbReference type="AlphaFoldDB" id="A0A9P6QPP7"/>
<reference evidence="2" key="1">
    <citation type="journal article" date="2020" name="Fungal Divers.">
        <title>Resolving the Mortierellaceae phylogeny through synthesis of multi-gene phylogenetics and phylogenomics.</title>
        <authorList>
            <person name="Vandepol N."/>
            <person name="Liber J."/>
            <person name="Desiro A."/>
            <person name="Na H."/>
            <person name="Kennedy M."/>
            <person name="Barry K."/>
            <person name="Grigoriev I.V."/>
            <person name="Miller A.N."/>
            <person name="O'Donnell K."/>
            <person name="Stajich J.E."/>
            <person name="Bonito G."/>
        </authorList>
    </citation>
    <scope>NUCLEOTIDE SEQUENCE</scope>
    <source>
        <strain evidence="2">NVP60</strain>
    </source>
</reference>
<evidence type="ECO:0000313" key="3">
    <source>
        <dbReference type="Proteomes" id="UP000823405"/>
    </source>
</evidence>
<proteinExistence type="predicted"/>
<comment type="caution">
    <text evidence="2">The sequence shown here is derived from an EMBL/GenBank/DDBJ whole genome shotgun (WGS) entry which is preliminary data.</text>
</comment>
<dbReference type="Proteomes" id="UP000823405">
    <property type="component" value="Unassembled WGS sequence"/>
</dbReference>
<sequence length="191" mass="21801">MHQQQQHPPHPQQQKQLSYQEQPMYPSGQQQELFANDYLFDAPSPVPTMSSLDVGIPIVPSQQQQQQQQHSQSQPQPQQLQQLHASPSPLHVPDYIKTSCSPEMPIKASPVDQLAWAPWEDLAAHPDDQVTYATPAHTHTSFDDNPRDEADYHGTKHLKVFTSSKKDDDGEFRKGQQFYLNVHLSDEDSMR</sequence>
<dbReference type="EMBL" id="JAAAIN010005084">
    <property type="protein sequence ID" value="KAG0276305.1"/>
    <property type="molecule type" value="Genomic_DNA"/>
</dbReference>
<feature type="compositionally biased region" description="Polar residues" evidence="1">
    <location>
        <begin position="15"/>
        <end position="33"/>
    </location>
</feature>
<keyword evidence="3" id="KW-1185">Reference proteome</keyword>